<protein>
    <submittedName>
        <fullName evidence="3">Glycosyltransferase family 2 protein</fullName>
        <ecNumber evidence="3">2.4.-.-</ecNumber>
    </submittedName>
</protein>
<dbReference type="Proteomes" id="UP001595812">
    <property type="component" value="Unassembled WGS sequence"/>
</dbReference>
<keyword evidence="3" id="KW-0328">Glycosyltransferase</keyword>
<dbReference type="RefSeq" id="WP_386102226.1">
    <property type="nucleotide sequence ID" value="NZ_JBHSAT010000023.1"/>
</dbReference>
<proteinExistence type="inferred from homology"/>
<dbReference type="PANTHER" id="PTHR43630">
    <property type="entry name" value="POLY-BETA-1,6-N-ACETYL-D-GLUCOSAMINE SYNTHASE"/>
    <property type="match status" value="1"/>
</dbReference>
<dbReference type="PANTHER" id="PTHR43630:SF2">
    <property type="entry name" value="GLYCOSYLTRANSFERASE"/>
    <property type="match status" value="1"/>
</dbReference>
<dbReference type="CDD" id="cd02511">
    <property type="entry name" value="Beta4Glucosyltransferase"/>
    <property type="match status" value="1"/>
</dbReference>
<sequence length="249" mass="29704">MKITALAITYNEATHLQRYLDEMQFADEIIIVDSFSTDDTLKIAEANNAKVIQREFKNFSDQKNFALSQASHDWVAFFDPDEALSEDLINELKSLKSKTPEAAAYSVRRQYYFMDKKMKYSGFQTDWVVRFFNRKYCSYNGNLVHETLDINGTTSKLKHRLDHYSYKGFDAFNDKLTHYATLQADKLYEKNVRPNAYHFLFRPWYRFWHQYLIRLGILDGKEGFILAYCQAFSVFKRYLILWAKYRRLH</sequence>
<organism evidence="3 4">
    <name type="scientific">Winogradskyella maritima</name>
    <dbReference type="NCBI Taxonomy" id="1517766"/>
    <lineage>
        <taxon>Bacteria</taxon>
        <taxon>Pseudomonadati</taxon>
        <taxon>Bacteroidota</taxon>
        <taxon>Flavobacteriia</taxon>
        <taxon>Flavobacteriales</taxon>
        <taxon>Flavobacteriaceae</taxon>
        <taxon>Winogradskyella</taxon>
    </lineage>
</organism>
<accession>A0ABV8AKF5</accession>
<evidence type="ECO:0000259" key="2">
    <source>
        <dbReference type="Pfam" id="PF00535"/>
    </source>
</evidence>
<evidence type="ECO:0000256" key="1">
    <source>
        <dbReference type="ARBA" id="ARBA00038494"/>
    </source>
</evidence>
<name>A0ABV8AKF5_9FLAO</name>
<evidence type="ECO:0000313" key="3">
    <source>
        <dbReference type="EMBL" id="MFC3878242.1"/>
    </source>
</evidence>
<dbReference type="Pfam" id="PF00535">
    <property type="entry name" value="Glycos_transf_2"/>
    <property type="match status" value="1"/>
</dbReference>
<dbReference type="SUPFAM" id="SSF53448">
    <property type="entry name" value="Nucleotide-diphospho-sugar transferases"/>
    <property type="match status" value="1"/>
</dbReference>
<feature type="domain" description="Glycosyltransferase 2-like" evidence="2">
    <location>
        <begin position="8"/>
        <end position="126"/>
    </location>
</feature>
<dbReference type="Gene3D" id="3.90.550.10">
    <property type="entry name" value="Spore Coat Polysaccharide Biosynthesis Protein SpsA, Chain A"/>
    <property type="match status" value="1"/>
</dbReference>
<evidence type="ECO:0000313" key="4">
    <source>
        <dbReference type="Proteomes" id="UP001595812"/>
    </source>
</evidence>
<keyword evidence="4" id="KW-1185">Reference proteome</keyword>
<dbReference type="GO" id="GO:0016757">
    <property type="term" value="F:glycosyltransferase activity"/>
    <property type="evidence" value="ECO:0007669"/>
    <property type="project" value="UniProtKB-KW"/>
</dbReference>
<comment type="caution">
    <text evidence="3">The sequence shown here is derived from an EMBL/GenBank/DDBJ whole genome shotgun (WGS) entry which is preliminary data.</text>
</comment>
<dbReference type="InterPro" id="IPR001173">
    <property type="entry name" value="Glyco_trans_2-like"/>
</dbReference>
<dbReference type="EC" id="2.4.-.-" evidence="3"/>
<gene>
    <name evidence="3" type="ORF">ACFOSX_13465</name>
</gene>
<dbReference type="InterPro" id="IPR029044">
    <property type="entry name" value="Nucleotide-diphossugar_trans"/>
</dbReference>
<reference evidence="4" key="1">
    <citation type="journal article" date="2019" name="Int. J. Syst. Evol. Microbiol.">
        <title>The Global Catalogue of Microorganisms (GCM) 10K type strain sequencing project: providing services to taxonomists for standard genome sequencing and annotation.</title>
        <authorList>
            <consortium name="The Broad Institute Genomics Platform"/>
            <consortium name="The Broad Institute Genome Sequencing Center for Infectious Disease"/>
            <person name="Wu L."/>
            <person name="Ma J."/>
        </authorList>
    </citation>
    <scope>NUCLEOTIDE SEQUENCE [LARGE SCALE GENOMIC DNA]</scope>
    <source>
        <strain evidence="4">CECT 8979</strain>
    </source>
</reference>
<comment type="similarity">
    <text evidence="1">Belongs to the glycosyltransferase 2 family. WaaE/KdtX subfamily.</text>
</comment>
<dbReference type="EMBL" id="JBHSAT010000023">
    <property type="protein sequence ID" value="MFC3878242.1"/>
    <property type="molecule type" value="Genomic_DNA"/>
</dbReference>
<keyword evidence="3" id="KW-0808">Transferase</keyword>